<comment type="caution">
    <text evidence="2">The sequence shown here is derived from an EMBL/GenBank/DDBJ whole genome shotgun (WGS) entry which is preliminary data.</text>
</comment>
<reference evidence="3" key="1">
    <citation type="journal article" date="2019" name="Int. J. Syst. Evol. Microbiol.">
        <title>The Global Catalogue of Microorganisms (GCM) 10K type strain sequencing project: providing services to taxonomists for standard genome sequencing and annotation.</title>
        <authorList>
            <consortium name="The Broad Institute Genomics Platform"/>
            <consortium name="The Broad Institute Genome Sequencing Center for Infectious Disease"/>
            <person name="Wu L."/>
            <person name="Ma J."/>
        </authorList>
    </citation>
    <scope>NUCLEOTIDE SEQUENCE [LARGE SCALE GENOMIC DNA]</scope>
    <source>
        <strain evidence="3">KCTC 42224</strain>
    </source>
</reference>
<evidence type="ECO:0000259" key="1">
    <source>
        <dbReference type="PROSITE" id="PS50405"/>
    </source>
</evidence>
<dbReference type="EMBL" id="JBHRYE010000006">
    <property type="protein sequence ID" value="MFC3670289.1"/>
    <property type="molecule type" value="Genomic_DNA"/>
</dbReference>
<accession>A0ABV7UYP1</accession>
<evidence type="ECO:0000313" key="2">
    <source>
        <dbReference type="EMBL" id="MFC3670289.1"/>
    </source>
</evidence>
<keyword evidence="3" id="KW-1185">Reference proteome</keyword>
<feature type="domain" description="GST C-terminal" evidence="1">
    <location>
        <begin position="1"/>
        <end position="85"/>
    </location>
</feature>
<dbReference type="InterPro" id="IPR010987">
    <property type="entry name" value="Glutathione-S-Trfase_C-like"/>
</dbReference>
<gene>
    <name evidence="2" type="ORF">ACFOOT_02520</name>
</gene>
<dbReference type="PROSITE" id="PS50405">
    <property type="entry name" value="GST_CTER"/>
    <property type="match status" value="1"/>
</dbReference>
<dbReference type="Gene3D" id="1.20.1050.10">
    <property type="match status" value="1"/>
</dbReference>
<dbReference type="SUPFAM" id="SSF47616">
    <property type="entry name" value="GST C-terminal domain-like"/>
    <property type="match status" value="1"/>
</dbReference>
<dbReference type="Pfam" id="PF13410">
    <property type="entry name" value="GST_C_2"/>
    <property type="match status" value="1"/>
</dbReference>
<dbReference type="RefSeq" id="WP_308432925.1">
    <property type="nucleotide sequence ID" value="NZ_BMZP01000017.1"/>
</dbReference>
<protein>
    <submittedName>
        <fullName evidence="2">Glutathione S-transferase C-terminal domain-containing protein</fullName>
    </submittedName>
</protein>
<dbReference type="PANTHER" id="PTHR44051:SF8">
    <property type="entry name" value="GLUTATHIONE S-TRANSFERASE GSTA"/>
    <property type="match status" value="1"/>
</dbReference>
<dbReference type="Proteomes" id="UP001595683">
    <property type="component" value="Unassembled WGS sequence"/>
</dbReference>
<name>A0ABV7UYP1_9SPHN</name>
<proteinExistence type="predicted"/>
<organism evidence="2 3">
    <name type="scientific">Novosphingobium pokkalii</name>
    <dbReference type="NCBI Taxonomy" id="1770194"/>
    <lineage>
        <taxon>Bacteria</taxon>
        <taxon>Pseudomonadati</taxon>
        <taxon>Pseudomonadota</taxon>
        <taxon>Alphaproteobacteria</taxon>
        <taxon>Sphingomonadales</taxon>
        <taxon>Sphingomonadaceae</taxon>
        <taxon>Novosphingobium</taxon>
    </lineage>
</organism>
<sequence length="85" mass="9177">MVGFGSFERAVGALEQHLAATEWVCGERFTMADVLVGAQVDWGLTFGTLPARAALAAYAERCRARPAYRKGKAIDQALLDQHVAP</sequence>
<dbReference type="PANTHER" id="PTHR44051">
    <property type="entry name" value="GLUTATHIONE S-TRANSFERASE-RELATED"/>
    <property type="match status" value="1"/>
</dbReference>
<dbReference type="InterPro" id="IPR036282">
    <property type="entry name" value="Glutathione-S-Trfase_C_sf"/>
</dbReference>
<evidence type="ECO:0000313" key="3">
    <source>
        <dbReference type="Proteomes" id="UP001595683"/>
    </source>
</evidence>